<protein>
    <submittedName>
        <fullName evidence="3">1,5-anhydro-D-fructose reductase</fullName>
        <ecNumber evidence="3">1.1.1.292</ecNumber>
    </submittedName>
</protein>
<sequence>MTKLNLVVVGPGLIGKEHIRLIQKNQDSCLVAIVAPDHAHNHSLAKNLNVPLFYNLTSCLDLTLVDGVLISSPNKFHAEQAKECIQRNIPVFVEKPLTSTVQEGVSLVKLAKKHGAKVLVGHHRAHSSILREAKRIIQEGRLGRLVSITGNALFYKPEEYFLAGPWRTQPGGGPILINLIHEIGNLRSLCGEILAVQAFTSSSIRNFPVEDTVSINLKFENGVLGNFILSDTAACAKSWEQTSRENPAYSTYPDEDCYVISGTLGSLSIPSFRLKYYQNKAEASWWKKFQEETIDIERKDPLACQLEHFIDVINGISTPLVSAEDGLQNLKVIEAISKSAIKNSIIFLKN</sequence>
<dbReference type="InterPro" id="IPR036291">
    <property type="entry name" value="NAD(P)-bd_dom_sf"/>
</dbReference>
<keyword evidence="3" id="KW-0560">Oxidoreductase</keyword>
<reference evidence="3" key="1">
    <citation type="submission" date="2020-05" db="EMBL/GenBank/DDBJ databases">
        <authorList>
            <person name="Delgado-Blas J."/>
        </authorList>
    </citation>
    <scope>NUCLEOTIDE SEQUENCE</scope>
    <source>
        <strain evidence="3">BB1454</strain>
    </source>
</reference>
<dbReference type="RefSeq" id="WP_239224981.1">
    <property type="nucleotide sequence ID" value="NZ_CAHPRW010000078.1"/>
</dbReference>
<dbReference type="Gene3D" id="3.30.360.10">
    <property type="entry name" value="Dihydrodipicolinate Reductase, domain 2"/>
    <property type="match status" value="1"/>
</dbReference>
<dbReference type="EC" id="1.1.1.292" evidence="3"/>
<dbReference type="Gene3D" id="3.40.50.720">
    <property type="entry name" value="NAD(P)-binding Rossmann-like Domain"/>
    <property type="match status" value="1"/>
</dbReference>
<gene>
    <name evidence="3" type="primary">afr</name>
    <name evidence="3" type="ORF">GHA_03569</name>
</gene>
<name>A0AA35GKH6_9BURK</name>
<dbReference type="GO" id="GO:0033712">
    <property type="term" value="F:1,5-anhydro-D-fructose reductase (1,5-anhydro-D-mannitol-forming) activity"/>
    <property type="evidence" value="ECO:0007669"/>
    <property type="project" value="UniProtKB-EC"/>
</dbReference>
<dbReference type="PANTHER" id="PTHR43377:SF8">
    <property type="entry name" value="BLR3664 PROTEIN"/>
    <property type="match status" value="1"/>
</dbReference>
<organism evidence="3 4">
    <name type="scientific">Comamonas aquatica</name>
    <dbReference type="NCBI Taxonomy" id="225991"/>
    <lineage>
        <taxon>Bacteria</taxon>
        <taxon>Pseudomonadati</taxon>
        <taxon>Pseudomonadota</taxon>
        <taxon>Betaproteobacteria</taxon>
        <taxon>Burkholderiales</taxon>
        <taxon>Comamonadaceae</taxon>
        <taxon>Comamonas</taxon>
    </lineage>
</organism>
<dbReference type="AlphaFoldDB" id="A0AA35GKH6"/>
<proteinExistence type="predicted"/>
<dbReference type="Pfam" id="PF22725">
    <property type="entry name" value="GFO_IDH_MocA_C3"/>
    <property type="match status" value="1"/>
</dbReference>
<feature type="domain" description="GFO/IDH/MocA-like oxidoreductase" evidence="2">
    <location>
        <begin position="131"/>
        <end position="267"/>
    </location>
</feature>
<feature type="domain" description="Gfo/Idh/MocA-like oxidoreductase N-terminal" evidence="1">
    <location>
        <begin position="5"/>
        <end position="122"/>
    </location>
</feature>
<dbReference type="SUPFAM" id="SSF51735">
    <property type="entry name" value="NAD(P)-binding Rossmann-fold domains"/>
    <property type="match status" value="1"/>
</dbReference>
<evidence type="ECO:0000313" key="4">
    <source>
        <dbReference type="Proteomes" id="UP000834458"/>
    </source>
</evidence>
<dbReference type="Proteomes" id="UP000834458">
    <property type="component" value="Unassembled WGS sequence"/>
</dbReference>
<dbReference type="Pfam" id="PF01408">
    <property type="entry name" value="GFO_IDH_MocA"/>
    <property type="match status" value="1"/>
</dbReference>
<dbReference type="EMBL" id="CAHPSC010000083">
    <property type="protein sequence ID" value="CAB5710036.1"/>
    <property type="molecule type" value="Genomic_DNA"/>
</dbReference>
<dbReference type="SUPFAM" id="SSF55347">
    <property type="entry name" value="Glyceraldehyde-3-phosphate dehydrogenase-like, C-terminal domain"/>
    <property type="match status" value="1"/>
</dbReference>
<dbReference type="InterPro" id="IPR051450">
    <property type="entry name" value="Gfo/Idh/MocA_Oxidoreductases"/>
</dbReference>
<dbReference type="InterPro" id="IPR055170">
    <property type="entry name" value="GFO_IDH_MocA-like_dom"/>
</dbReference>
<dbReference type="GO" id="GO:0000166">
    <property type="term" value="F:nucleotide binding"/>
    <property type="evidence" value="ECO:0007669"/>
    <property type="project" value="InterPro"/>
</dbReference>
<dbReference type="InterPro" id="IPR000683">
    <property type="entry name" value="Gfo/Idh/MocA-like_OxRdtase_N"/>
</dbReference>
<evidence type="ECO:0000259" key="2">
    <source>
        <dbReference type="Pfam" id="PF22725"/>
    </source>
</evidence>
<accession>A0AA35GKH6</accession>
<comment type="caution">
    <text evidence="3">The sequence shown here is derived from an EMBL/GenBank/DDBJ whole genome shotgun (WGS) entry which is preliminary data.</text>
</comment>
<dbReference type="PANTHER" id="PTHR43377">
    <property type="entry name" value="BILIVERDIN REDUCTASE A"/>
    <property type="match status" value="1"/>
</dbReference>
<evidence type="ECO:0000259" key="1">
    <source>
        <dbReference type="Pfam" id="PF01408"/>
    </source>
</evidence>
<evidence type="ECO:0000313" key="3">
    <source>
        <dbReference type="EMBL" id="CAB5710036.1"/>
    </source>
</evidence>